<comment type="caution">
    <text evidence="2">The sequence shown here is derived from an EMBL/GenBank/DDBJ whole genome shotgun (WGS) entry which is preliminary data.</text>
</comment>
<dbReference type="PIRSF" id="PIRSF005610">
    <property type="entry name" value="SirB"/>
    <property type="match status" value="1"/>
</dbReference>
<dbReference type="OrthoDB" id="5588650at2"/>
<gene>
    <name evidence="2" type="ORF">FLL45_17950</name>
</gene>
<sequence length="115" mass="12572">MLTATLSLVGFLLRGYWMMTDNKLLGAKPVKILPHINDTILLGAAIYLVVITQMYPFVVNWITAKVVLLVVYIVAGVFALKRGKTKQIRSVAFVIAVASVLGMFYLASAKPALAF</sequence>
<dbReference type="Pfam" id="PF04247">
    <property type="entry name" value="SirB"/>
    <property type="match status" value="1"/>
</dbReference>
<evidence type="ECO:0008006" key="4">
    <source>
        <dbReference type="Google" id="ProtNLM"/>
    </source>
</evidence>
<dbReference type="GO" id="GO:0005886">
    <property type="term" value="C:plasma membrane"/>
    <property type="evidence" value="ECO:0007669"/>
    <property type="project" value="TreeGrafter"/>
</dbReference>
<evidence type="ECO:0000313" key="3">
    <source>
        <dbReference type="Proteomes" id="UP000317839"/>
    </source>
</evidence>
<feature type="transmembrane region" description="Helical" evidence="1">
    <location>
        <begin position="36"/>
        <end position="55"/>
    </location>
</feature>
<reference evidence="2 3" key="1">
    <citation type="submission" date="2019-06" db="EMBL/GenBank/DDBJ databases">
        <title>Draft genome of Aliikangiella marina GYP-15.</title>
        <authorList>
            <person name="Wang G."/>
        </authorList>
    </citation>
    <scope>NUCLEOTIDE SEQUENCE [LARGE SCALE GENOMIC DNA]</scope>
    <source>
        <strain evidence="2 3">GYP-15</strain>
    </source>
</reference>
<keyword evidence="1" id="KW-0812">Transmembrane</keyword>
<dbReference type="PANTHER" id="PTHR39594:SF1">
    <property type="entry name" value="PROTEIN YCHQ"/>
    <property type="match status" value="1"/>
</dbReference>
<dbReference type="EMBL" id="VIKR01000005">
    <property type="protein sequence ID" value="TQV72421.1"/>
    <property type="molecule type" value="Genomic_DNA"/>
</dbReference>
<dbReference type="Proteomes" id="UP000317839">
    <property type="component" value="Unassembled WGS sequence"/>
</dbReference>
<organism evidence="2 3">
    <name type="scientific">Aliikangiella marina</name>
    <dbReference type="NCBI Taxonomy" id="1712262"/>
    <lineage>
        <taxon>Bacteria</taxon>
        <taxon>Pseudomonadati</taxon>
        <taxon>Pseudomonadota</taxon>
        <taxon>Gammaproteobacteria</taxon>
        <taxon>Oceanospirillales</taxon>
        <taxon>Pleioneaceae</taxon>
        <taxon>Aliikangiella</taxon>
    </lineage>
</organism>
<proteinExistence type="predicted"/>
<feature type="transmembrane region" description="Helical" evidence="1">
    <location>
        <begin position="61"/>
        <end position="79"/>
    </location>
</feature>
<evidence type="ECO:0000313" key="2">
    <source>
        <dbReference type="EMBL" id="TQV72421.1"/>
    </source>
</evidence>
<keyword evidence="1" id="KW-1133">Transmembrane helix</keyword>
<keyword evidence="1" id="KW-0472">Membrane</keyword>
<dbReference type="AlphaFoldDB" id="A0A545T5B2"/>
<evidence type="ECO:0000256" key="1">
    <source>
        <dbReference type="SAM" id="Phobius"/>
    </source>
</evidence>
<protein>
    <recommendedName>
        <fullName evidence="4">Regulator SirB</fullName>
    </recommendedName>
</protein>
<dbReference type="PANTHER" id="PTHR39594">
    <property type="entry name" value="PROTEIN YCHQ"/>
    <property type="match status" value="1"/>
</dbReference>
<name>A0A545T5B2_9GAMM</name>
<dbReference type="InterPro" id="IPR007360">
    <property type="entry name" value="SirB"/>
</dbReference>
<keyword evidence="3" id="KW-1185">Reference proteome</keyword>
<accession>A0A545T5B2</accession>
<feature type="transmembrane region" description="Helical" evidence="1">
    <location>
        <begin position="91"/>
        <end position="108"/>
    </location>
</feature>